<name>A0A2P7B6Y8_9HYPH</name>
<sequence>MYLEIDQHLIEKFQKVLVTAPPPGRQKEQVVQDFLEQNTELIPTPAGATPALHLDSIISKFKLSTALTSDYVYLNKNSAVWDITLVELESPDKQFFTANQNRPTPTADFTAALAQVKEWRAQLRGKQSMIIDAIKPLMEGALKDNPIRLNYQLIYGRSNDKNRSGGTRAYMLDLLENDGISVLSYDSVINLYSHSQRYKKNVLKQVKHRFGFKHMLDRPRHFFSAMGPQHLHLTNLQIKKLIATGYDMESWKRGTLLGYNDMYPLPTNAEIREQYLQTMRSRLR</sequence>
<accession>A0A2P7B6Y8</accession>
<comment type="caution">
    <text evidence="2">The sequence shown here is derived from an EMBL/GenBank/DDBJ whole genome shotgun (WGS) entry which is preliminary data.</text>
</comment>
<dbReference type="Pfam" id="PF14082">
    <property type="entry name" value="SduA_C"/>
    <property type="match status" value="1"/>
</dbReference>
<proteinExistence type="predicted"/>
<evidence type="ECO:0000259" key="1">
    <source>
        <dbReference type="Pfam" id="PF14082"/>
    </source>
</evidence>
<dbReference type="AlphaFoldDB" id="A0A2P7B6Y8"/>
<keyword evidence="3" id="KW-1185">Reference proteome</keyword>
<dbReference type="RefSeq" id="WP_106665901.1">
    <property type="nucleotide sequence ID" value="NZ_PGGM01000010.1"/>
</dbReference>
<protein>
    <recommendedName>
        <fullName evidence="1">Shedu protein SduA C-terminal domain-containing protein</fullName>
    </recommendedName>
</protein>
<reference evidence="3" key="1">
    <citation type="submission" date="2017-11" db="EMBL/GenBank/DDBJ databases">
        <authorList>
            <person name="Kuznetsova I."/>
            <person name="Sazanova A."/>
            <person name="Chirak E."/>
            <person name="Safronova V."/>
            <person name="Willems A."/>
        </authorList>
    </citation>
    <scope>NUCLEOTIDE SEQUENCE [LARGE SCALE GENOMIC DNA]</scope>
    <source>
        <strain evidence="3">CCBAU 03422</strain>
    </source>
</reference>
<dbReference type="Proteomes" id="UP000241764">
    <property type="component" value="Unassembled WGS sequence"/>
</dbReference>
<dbReference type="OrthoDB" id="9794137at2"/>
<evidence type="ECO:0000313" key="2">
    <source>
        <dbReference type="EMBL" id="PSH62233.1"/>
    </source>
</evidence>
<feature type="domain" description="Shedu protein SduA C-terminal" evidence="1">
    <location>
        <begin position="26"/>
        <end position="188"/>
    </location>
</feature>
<evidence type="ECO:0000313" key="3">
    <source>
        <dbReference type="Proteomes" id="UP000241764"/>
    </source>
</evidence>
<dbReference type="EMBL" id="PGGM01000010">
    <property type="protein sequence ID" value="PSH62233.1"/>
    <property type="molecule type" value="Genomic_DNA"/>
</dbReference>
<organism evidence="2 3">
    <name type="scientific">Phyllobacterium sophorae</name>
    <dbReference type="NCBI Taxonomy" id="1520277"/>
    <lineage>
        <taxon>Bacteria</taxon>
        <taxon>Pseudomonadati</taxon>
        <taxon>Pseudomonadota</taxon>
        <taxon>Alphaproteobacteria</taxon>
        <taxon>Hyphomicrobiales</taxon>
        <taxon>Phyllobacteriaceae</taxon>
        <taxon>Phyllobacterium</taxon>
    </lineage>
</organism>
<gene>
    <name evidence="2" type="ORF">CU103_20660</name>
</gene>
<dbReference type="InterPro" id="IPR025359">
    <property type="entry name" value="SduA_C"/>
</dbReference>